<evidence type="ECO:0000256" key="4">
    <source>
        <dbReference type="ARBA" id="ARBA00022679"/>
    </source>
</evidence>
<feature type="domain" description="Wax synthase" evidence="9">
    <location>
        <begin position="10"/>
        <end position="93"/>
    </location>
</feature>
<evidence type="ECO:0000313" key="11">
    <source>
        <dbReference type="Proteomes" id="UP000233469"/>
    </source>
</evidence>
<dbReference type="Pfam" id="PF13813">
    <property type="entry name" value="MBOAT_2"/>
    <property type="match status" value="1"/>
</dbReference>
<dbReference type="VEuPathDB" id="FungiDB:RhiirA1_460369"/>
<keyword evidence="6 8" id="KW-1133">Transmembrane helix</keyword>
<gene>
    <name evidence="10" type="ORF">RhiirC2_867186</name>
</gene>
<dbReference type="InterPro" id="IPR032805">
    <property type="entry name" value="Wax_synthase_dom"/>
</dbReference>
<dbReference type="InterPro" id="IPR044851">
    <property type="entry name" value="Wax_synthase"/>
</dbReference>
<evidence type="ECO:0000256" key="8">
    <source>
        <dbReference type="SAM" id="Phobius"/>
    </source>
</evidence>
<keyword evidence="4" id="KW-0808">Transferase</keyword>
<comment type="pathway">
    <text evidence="2">Secondary metabolite biosynthesis.</text>
</comment>
<dbReference type="AlphaFoldDB" id="A0A2N1N427"/>
<dbReference type="PANTHER" id="PTHR31595:SF57">
    <property type="entry name" value="OS04G0481900 PROTEIN"/>
    <property type="match status" value="1"/>
</dbReference>
<reference evidence="10 11" key="1">
    <citation type="submission" date="2016-04" db="EMBL/GenBank/DDBJ databases">
        <title>Genome analyses suggest a sexual origin of heterokaryosis in a supposedly ancient asexual fungus.</title>
        <authorList>
            <person name="Ropars J."/>
            <person name="Sedzielewska K."/>
            <person name="Noel J."/>
            <person name="Charron P."/>
            <person name="Farinelli L."/>
            <person name="Marton T."/>
            <person name="Kruger M."/>
            <person name="Pelin A."/>
            <person name="Brachmann A."/>
            <person name="Corradi N."/>
        </authorList>
    </citation>
    <scope>NUCLEOTIDE SEQUENCE [LARGE SCALE GENOMIC DNA]</scope>
    <source>
        <strain evidence="10 11">C2</strain>
    </source>
</reference>
<comment type="caution">
    <text evidence="10">The sequence shown here is derived from an EMBL/GenBank/DDBJ whole genome shotgun (WGS) entry which is preliminary data.</text>
</comment>
<organism evidence="10 11">
    <name type="scientific">Rhizophagus irregularis</name>
    <dbReference type="NCBI Taxonomy" id="588596"/>
    <lineage>
        <taxon>Eukaryota</taxon>
        <taxon>Fungi</taxon>
        <taxon>Fungi incertae sedis</taxon>
        <taxon>Mucoromycota</taxon>
        <taxon>Glomeromycotina</taxon>
        <taxon>Glomeromycetes</taxon>
        <taxon>Glomerales</taxon>
        <taxon>Glomeraceae</taxon>
        <taxon>Rhizophagus</taxon>
    </lineage>
</organism>
<feature type="transmembrane region" description="Helical" evidence="8">
    <location>
        <begin position="57"/>
        <end position="79"/>
    </location>
</feature>
<evidence type="ECO:0000256" key="2">
    <source>
        <dbReference type="ARBA" id="ARBA00005179"/>
    </source>
</evidence>
<dbReference type="PANTHER" id="PTHR31595">
    <property type="entry name" value="LONG-CHAIN-ALCOHOL O-FATTY-ACYLTRANSFERASE 3-RELATED"/>
    <property type="match status" value="1"/>
</dbReference>
<comment type="similarity">
    <text evidence="3">Belongs to the wax synthase family.</text>
</comment>
<evidence type="ECO:0000256" key="5">
    <source>
        <dbReference type="ARBA" id="ARBA00022692"/>
    </source>
</evidence>
<sequence>MISFIFNTKSLFSEPWMASSPRDFWSTRWQLFLNETFKELCFLPVKNLLNPFVPRKIANMMGVLGAFAISSLLHEYLIIGNYNIWTGEQTFFFMIHGVIFILWEVIFGYEKKNEITMVKRFLKWGLLLVINLLVFPAFIEPTLRNYKVSSIPTFTTVYIQRFINNL</sequence>
<feature type="transmembrane region" description="Helical" evidence="8">
    <location>
        <begin position="121"/>
        <end position="139"/>
    </location>
</feature>
<evidence type="ECO:0000256" key="1">
    <source>
        <dbReference type="ARBA" id="ARBA00004141"/>
    </source>
</evidence>
<dbReference type="VEuPathDB" id="FungiDB:FUN_013978"/>
<evidence type="ECO:0000256" key="3">
    <source>
        <dbReference type="ARBA" id="ARBA00007282"/>
    </source>
</evidence>
<dbReference type="GO" id="GO:0008374">
    <property type="term" value="F:O-acyltransferase activity"/>
    <property type="evidence" value="ECO:0007669"/>
    <property type="project" value="InterPro"/>
</dbReference>
<dbReference type="VEuPathDB" id="FungiDB:RhiirFUN_017097"/>
<comment type="subcellular location">
    <subcellularLocation>
        <location evidence="1">Membrane</location>
        <topology evidence="1">Multi-pass membrane protein</topology>
    </subcellularLocation>
</comment>
<accession>A0A2N1N427</accession>
<name>A0A2N1N427_9GLOM</name>
<dbReference type="Proteomes" id="UP000233469">
    <property type="component" value="Unassembled WGS sequence"/>
</dbReference>
<evidence type="ECO:0000256" key="7">
    <source>
        <dbReference type="ARBA" id="ARBA00023136"/>
    </source>
</evidence>
<evidence type="ECO:0000259" key="9">
    <source>
        <dbReference type="Pfam" id="PF13813"/>
    </source>
</evidence>
<keyword evidence="7 8" id="KW-0472">Membrane</keyword>
<evidence type="ECO:0000256" key="6">
    <source>
        <dbReference type="ARBA" id="ARBA00022989"/>
    </source>
</evidence>
<protein>
    <recommendedName>
        <fullName evidence="9">Wax synthase domain-containing protein</fullName>
    </recommendedName>
</protein>
<reference evidence="10 11" key="2">
    <citation type="submission" date="2017-10" db="EMBL/GenBank/DDBJ databases">
        <title>Extensive intraspecific genome diversity in a model arbuscular mycorrhizal fungus.</title>
        <authorList>
            <person name="Chen E.C.H."/>
            <person name="Morin E."/>
            <person name="Baudet D."/>
            <person name="Noel J."/>
            <person name="Ndikumana S."/>
            <person name="Charron P."/>
            <person name="St-Onge C."/>
            <person name="Giorgi J."/>
            <person name="Grigoriev I.V."/>
            <person name="Roux C."/>
            <person name="Martin F.M."/>
            <person name="Corradi N."/>
        </authorList>
    </citation>
    <scope>NUCLEOTIDE SEQUENCE [LARGE SCALE GENOMIC DNA]</scope>
    <source>
        <strain evidence="10 11">C2</strain>
    </source>
</reference>
<proteinExistence type="inferred from homology"/>
<evidence type="ECO:0000313" key="10">
    <source>
        <dbReference type="EMBL" id="PKK68609.1"/>
    </source>
</evidence>
<keyword evidence="5 8" id="KW-0812">Transmembrane</keyword>
<dbReference type="GO" id="GO:0016020">
    <property type="term" value="C:membrane"/>
    <property type="evidence" value="ECO:0007669"/>
    <property type="project" value="UniProtKB-SubCell"/>
</dbReference>
<dbReference type="GO" id="GO:0006629">
    <property type="term" value="P:lipid metabolic process"/>
    <property type="evidence" value="ECO:0007669"/>
    <property type="project" value="InterPro"/>
</dbReference>
<feature type="transmembrane region" description="Helical" evidence="8">
    <location>
        <begin position="91"/>
        <end position="109"/>
    </location>
</feature>
<dbReference type="EMBL" id="LLXL01000824">
    <property type="protein sequence ID" value="PKK68609.1"/>
    <property type="molecule type" value="Genomic_DNA"/>
</dbReference>